<evidence type="ECO:0000259" key="6">
    <source>
        <dbReference type="SMART" id="SM00732"/>
    </source>
</evidence>
<dbReference type="CDD" id="cd16964">
    <property type="entry name" value="YqgF"/>
    <property type="match status" value="1"/>
</dbReference>
<dbReference type="GO" id="GO:0005829">
    <property type="term" value="C:cytosol"/>
    <property type="evidence" value="ECO:0007669"/>
    <property type="project" value="TreeGrafter"/>
</dbReference>
<accession>A0A5C1YL44</accession>
<dbReference type="SMART" id="SM00732">
    <property type="entry name" value="YqgFc"/>
    <property type="match status" value="1"/>
</dbReference>
<sequence>MRHGVRLGIDVGRARIGVARSDAGAILAVPVETVARVADGAVQAGADVQRILEIADEHDAFELVVGNPLSLSGQSTASTHDAVAFAGRLAAASDLPVRLVDERLSTVSAQRDLRAAGRPAKRQRSVVDQAAAVIILQHAIDAERASGDAPGRLVPADEGPPPT</sequence>
<dbReference type="Proteomes" id="UP000324678">
    <property type="component" value="Chromosome"/>
</dbReference>
<dbReference type="EMBL" id="CP043505">
    <property type="protein sequence ID" value="QEO15869.1"/>
    <property type="molecule type" value="Genomic_DNA"/>
</dbReference>
<feature type="domain" description="YqgF/RNase H-like" evidence="6">
    <location>
        <begin position="4"/>
        <end position="109"/>
    </location>
</feature>
<dbReference type="EC" id="3.1.-.-" evidence="5"/>
<proteinExistence type="inferred from homology"/>
<dbReference type="Gene3D" id="3.30.420.140">
    <property type="entry name" value="YqgF/RNase H-like domain"/>
    <property type="match status" value="1"/>
</dbReference>
<dbReference type="InterPro" id="IPR006641">
    <property type="entry name" value="YqgF/RNaseH-like_dom"/>
</dbReference>
<reference evidence="7 8" key="1">
    <citation type="submission" date="2019-09" db="EMBL/GenBank/DDBJ databases">
        <title>Genome sequencing of strain KACC 19306.</title>
        <authorList>
            <person name="Heo J."/>
            <person name="Kim S.-J."/>
            <person name="Kim J.-S."/>
            <person name="Hong S.-B."/>
            <person name="Kwon S.-W."/>
        </authorList>
    </citation>
    <scope>NUCLEOTIDE SEQUENCE [LARGE SCALE GENOMIC DNA]</scope>
    <source>
        <strain evidence="7 8">KACC 19306</strain>
    </source>
</reference>
<dbReference type="NCBIfam" id="TIGR00250">
    <property type="entry name" value="RNAse_H_YqgF"/>
    <property type="match status" value="1"/>
</dbReference>
<dbReference type="GO" id="GO:0004518">
    <property type="term" value="F:nuclease activity"/>
    <property type="evidence" value="ECO:0007669"/>
    <property type="project" value="UniProtKB-KW"/>
</dbReference>
<dbReference type="SUPFAM" id="SSF53098">
    <property type="entry name" value="Ribonuclease H-like"/>
    <property type="match status" value="1"/>
</dbReference>
<evidence type="ECO:0000256" key="2">
    <source>
        <dbReference type="ARBA" id="ARBA00022517"/>
    </source>
</evidence>
<dbReference type="InterPro" id="IPR005227">
    <property type="entry name" value="YqgF"/>
</dbReference>
<dbReference type="InterPro" id="IPR037027">
    <property type="entry name" value="YqgF/RNaseH-like_dom_sf"/>
</dbReference>
<protein>
    <recommendedName>
        <fullName evidence="5">Putative pre-16S rRNA nuclease</fullName>
        <ecNumber evidence="5">3.1.-.-</ecNumber>
    </recommendedName>
</protein>
<evidence type="ECO:0000256" key="1">
    <source>
        <dbReference type="ARBA" id="ARBA00022490"/>
    </source>
</evidence>
<dbReference type="GO" id="GO:0000967">
    <property type="term" value="P:rRNA 5'-end processing"/>
    <property type="evidence" value="ECO:0007669"/>
    <property type="project" value="UniProtKB-UniRule"/>
</dbReference>
<keyword evidence="1 5" id="KW-0963">Cytoplasm</keyword>
<dbReference type="AlphaFoldDB" id="A0A5C1YL44"/>
<dbReference type="OrthoDB" id="9790539at2"/>
<keyword evidence="3 5" id="KW-0540">Nuclease</keyword>
<keyword evidence="2 5" id="KW-0690">Ribosome biogenesis</keyword>
<evidence type="ECO:0000256" key="4">
    <source>
        <dbReference type="ARBA" id="ARBA00022801"/>
    </source>
</evidence>
<evidence type="ECO:0000256" key="3">
    <source>
        <dbReference type="ARBA" id="ARBA00022722"/>
    </source>
</evidence>
<name>A0A5C1YL44_9MICO</name>
<organism evidence="7 8">
    <name type="scientific">Agromyces intestinalis</name>
    <dbReference type="NCBI Taxonomy" id="2592652"/>
    <lineage>
        <taxon>Bacteria</taxon>
        <taxon>Bacillati</taxon>
        <taxon>Actinomycetota</taxon>
        <taxon>Actinomycetes</taxon>
        <taxon>Micrococcales</taxon>
        <taxon>Microbacteriaceae</taxon>
        <taxon>Agromyces</taxon>
    </lineage>
</organism>
<comment type="function">
    <text evidence="5">Could be a nuclease involved in processing of the 5'-end of pre-16S rRNA.</text>
</comment>
<gene>
    <name evidence="7" type="primary">ruvX</name>
    <name evidence="7" type="ORF">FLP10_16680</name>
</gene>
<dbReference type="RefSeq" id="WP_149161882.1">
    <property type="nucleotide sequence ID" value="NZ_CP043505.1"/>
</dbReference>
<keyword evidence="8" id="KW-1185">Reference proteome</keyword>
<dbReference type="PANTHER" id="PTHR33317:SF4">
    <property type="entry name" value="POLYNUCLEOTIDYL TRANSFERASE, RIBONUCLEASE H-LIKE SUPERFAMILY PROTEIN"/>
    <property type="match status" value="1"/>
</dbReference>
<dbReference type="GO" id="GO:0016788">
    <property type="term" value="F:hydrolase activity, acting on ester bonds"/>
    <property type="evidence" value="ECO:0007669"/>
    <property type="project" value="UniProtKB-UniRule"/>
</dbReference>
<dbReference type="KEGG" id="ail:FLP10_16680"/>
<dbReference type="Pfam" id="PF03652">
    <property type="entry name" value="RuvX"/>
    <property type="match status" value="1"/>
</dbReference>
<evidence type="ECO:0000256" key="5">
    <source>
        <dbReference type="HAMAP-Rule" id="MF_00651"/>
    </source>
</evidence>
<evidence type="ECO:0000313" key="8">
    <source>
        <dbReference type="Proteomes" id="UP000324678"/>
    </source>
</evidence>
<dbReference type="PANTHER" id="PTHR33317">
    <property type="entry name" value="POLYNUCLEOTIDYL TRANSFERASE, RIBONUCLEASE H-LIKE SUPERFAMILY PROTEIN"/>
    <property type="match status" value="1"/>
</dbReference>
<evidence type="ECO:0000313" key="7">
    <source>
        <dbReference type="EMBL" id="QEO15869.1"/>
    </source>
</evidence>
<comment type="subcellular location">
    <subcellularLocation>
        <location evidence="5">Cytoplasm</location>
    </subcellularLocation>
</comment>
<dbReference type="InterPro" id="IPR012337">
    <property type="entry name" value="RNaseH-like_sf"/>
</dbReference>
<keyword evidence="4 5" id="KW-0378">Hydrolase</keyword>
<comment type="similarity">
    <text evidence="5">Belongs to the YqgF HJR family.</text>
</comment>
<dbReference type="HAMAP" id="MF_00651">
    <property type="entry name" value="Nuclease_YqgF"/>
    <property type="match status" value="1"/>
</dbReference>